<dbReference type="Gramene" id="ORUFI07G09060.1">
    <property type="protein sequence ID" value="ORUFI07G09060.1"/>
    <property type="gene ID" value="ORUFI07G09060"/>
</dbReference>
<evidence type="ECO:0000256" key="1">
    <source>
        <dbReference type="SAM" id="MobiDB-lite"/>
    </source>
</evidence>
<dbReference type="Proteomes" id="UP000008022">
    <property type="component" value="Unassembled WGS sequence"/>
</dbReference>
<keyword evidence="3" id="KW-1185">Reference proteome</keyword>
<feature type="compositionally biased region" description="Low complexity" evidence="1">
    <location>
        <begin position="83"/>
        <end position="95"/>
    </location>
</feature>
<reference evidence="2" key="2">
    <citation type="submission" date="2015-06" db="UniProtKB">
        <authorList>
            <consortium name="EnsemblPlants"/>
        </authorList>
    </citation>
    <scope>IDENTIFICATION</scope>
</reference>
<dbReference type="EnsemblPlants" id="ORUFI07G09060.1">
    <property type="protein sequence ID" value="ORUFI07G09060.1"/>
    <property type="gene ID" value="ORUFI07G09060"/>
</dbReference>
<reference evidence="3" key="1">
    <citation type="submission" date="2013-06" db="EMBL/GenBank/DDBJ databases">
        <authorList>
            <person name="Zhao Q."/>
        </authorList>
    </citation>
    <scope>NUCLEOTIDE SEQUENCE</scope>
    <source>
        <strain evidence="3">cv. W1943</strain>
    </source>
</reference>
<feature type="region of interest" description="Disordered" evidence="1">
    <location>
        <begin position="1"/>
        <end position="32"/>
    </location>
</feature>
<feature type="region of interest" description="Disordered" evidence="1">
    <location>
        <begin position="60"/>
        <end position="95"/>
    </location>
</feature>
<evidence type="ECO:0000313" key="2">
    <source>
        <dbReference type="EnsemblPlants" id="ORUFI07G09060.1"/>
    </source>
</evidence>
<feature type="compositionally biased region" description="Basic and acidic residues" evidence="1">
    <location>
        <begin position="21"/>
        <end position="32"/>
    </location>
</feature>
<organism evidence="2 3">
    <name type="scientific">Oryza rufipogon</name>
    <name type="common">Brownbeard rice</name>
    <name type="synonym">Asian wild rice</name>
    <dbReference type="NCBI Taxonomy" id="4529"/>
    <lineage>
        <taxon>Eukaryota</taxon>
        <taxon>Viridiplantae</taxon>
        <taxon>Streptophyta</taxon>
        <taxon>Embryophyta</taxon>
        <taxon>Tracheophyta</taxon>
        <taxon>Spermatophyta</taxon>
        <taxon>Magnoliopsida</taxon>
        <taxon>Liliopsida</taxon>
        <taxon>Poales</taxon>
        <taxon>Poaceae</taxon>
        <taxon>BOP clade</taxon>
        <taxon>Oryzoideae</taxon>
        <taxon>Oryzeae</taxon>
        <taxon>Oryzinae</taxon>
        <taxon>Oryza</taxon>
    </lineage>
</organism>
<dbReference type="AlphaFoldDB" id="A0A0E0Q683"/>
<name>A0A0E0Q683_ORYRU</name>
<accession>A0A0E0Q683</accession>
<proteinExistence type="predicted"/>
<dbReference type="HOGENOM" id="CLU_2376561_0_0_1"/>
<evidence type="ECO:0000313" key="3">
    <source>
        <dbReference type="Proteomes" id="UP000008022"/>
    </source>
</evidence>
<sequence>MRATDPKAARGTGGGSSDDAWCGRDGEARERGPTAADAFYLHERTPAGLRITLPTLPQSAAVVPSPRRRCPLRAPLPSTPPQSSAARTQSAVAAA</sequence>
<protein>
    <submittedName>
        <fullName evidence="2">Uncharacterized protein</fullName>
    </submittedName>
</protein>